<dbReference type="InterPro" id="IPR050256">
    <property type="entry name" value="Glycosyltransferase_2"/>
</dbReference>
<feature type="transmembrane region" description="Helical" evidence="1">
    <location>
        <begin position="333"/>
        <end position="358"/>
    </location>
</feature>
<dbReference type="Pfam" id="PF00535">
    <property type="entry name" value="Glycos_transf_2"/>
    <property type="match status" value="1"/>
</dbReference>
<feature type="transmembrane region" description="Helical" evidence="1">
    <location>
        <begin position="239"/>
        <end position="265"/>
    </location>
</feature>
<keyword evidence="1" id="KW-1133">Transmembrane helix</keyword>
<evidence type="ECO:0000259" key="3">
    <source>
        <dbReference type="Pfam" id="PF26629"/>
    </source>
</evidence>
<protein>
    <submittedName>
        <fullName evidence="4">Glycosyltransferase family 2 protein</fullName>
    </submittedName>
</protein>
<dbReference type="EMBL" id="JACLAU010000011">
    <property type="protein sequence ID" value="MBC2651866.1"/>
    <property type="molecule type" value="Genomic_DNA"/>
</dbReference>
<keyword evidence="1" id="KW-0472">Membrane</keyword>
<organism evidence="4 5">
    <name type="scientific">Novosphingobium aerophilum</name>
    <dbReference type="NCBI Taxonomy" id="2839843"/>
    <lineage>
        <taxon>Bacteria</taxon>
        <taxon>Pseudomonadati</taxon>
        <taxon>Pseudomonadota</taxon>
        <taxon>Alphaproteobacteria</taxon>
        <taxon>Sphingomonadales</taxon>
        <taxon>Sphingomonadaceae</taxon>
        <taxon>Novosphingobium</taxon>
    </lineage>
</organism>
<dbReference type="RefSeq" id="WP_185683289.1">
    <property type="nucleotide sequence ID" value="NZ_JACLAU010000011.1"/>
</dbReference>
<reference evidence="4 5" key="1">
    <citation type="submission" date="2020-08" db="EMBL/GenBank/DDBJ databases">
        <title>The genome sequence of Novosphingobium flavum 4Y4.</title>
        <authorList>
            <person name="Liu Y."/>
        </authorList>
    </citation>
    <scope>NUCLEOTIDE SEQUENCE [LARGE SCALE GENOMIC DNA]</scope>
    <source>
        <strain evidence="4 5">4Y4</strain>
    </source>
</reference>
<dbReference type="AlphaFoldDB" id="A0A7X1F7N5"/>
<feature type="transmembrane region" description="Helical" evidence="1">
    <location>
        <begin position="285"/>
        <end position="312"/>
    </location>
</feature>
<evidence type="ECO:0000313" key="4">
    <source>
        <dbReference type="EMBL" id="MBC2651866.1"/>
    </source>
</evidence>
<sequence length="418" mass="44155">MQRTDQTAGQGRVEDIAVSIVMPCLNEAQSLAHCIANAREALARIEATYGLTGEIVIADNGSTDGSQALAQGLGARVVPVARKGYGAALIGGFDAAAGRFLVMGDADGSYDFIDSVAMVGRLVDGADLCMGSRFQGGIKPGAMPWKNRYIGNPALTGILNLFFRTGVDDAHCGLRAIRREAYAGLALESTGMEFASEMVIKASLKRLRIDEVPATLSPDLRDRPPHLRPWRDGWRHLRYLFMLSPTWAFGVPALLLIALGTWILLIAALHDLGILGGPVHFGVSWTILATFMVTTGHFAAIMALATHLYGVTAGFRPLRPILRRFERVLTLESALVAGGLLIAGSLLGLTGVGVWWGANNFGALPTTLPLLLAIAAGVIGFQTLLGGVLVSVIAGHRAQFTPAQPEAPAAPPPLRAAA</sequence>
<dbReference type="Gene3D" id="3.90.550.10">
    <property type="entry name" value="Spore Coat Polysaccharide Biosynthesis Protein SpsA, Chain A"/>
    <property type="match status" value="1"/>
</dbReference>
<dbReference type="PANTHER" id="PTHR48090">
    <property type="entry name" value="UNDECAPRENYL-PHOSPHATE 4-DEOXY-4-FORMAMIDO-L-ARABINOSE TRANSFERASE-RELATED"/>
    <property type="match status" value="1"/>
</dbReference>
<dbReference type="InterPro" id="IPR058718">
    <property type="entry name" value="Agl6_TM_C"/>
</dbReference>
<feature type="transmembrane region" description="Helical" evidence="1">
    <location>
        <begin position="370"/>
        <end position="394"/>
    </location>
</feature>
<evidence type="ECO:0000259" key="2">
    <source>
        <dbReference type="Pfam" id="PF00535"/>
    </source>
</evidence>
<dbReference type="Pfam" id="PF26629">
    <property type="entry name" value="GT2_TM_C"/>
    <property type="match status" value="1"/>
</dbReference>
<keyword evidence="4" id="KW-0808">Transferase</keyword>
<feature type="domain" description="Glycosyltransferase 2-like" evidence="2">
    <location>
        <begin position="19"/>
        <end position="182"/>
    </location>
</feature>
<keyword evidence="1" id="KW-0812">Transmembrane</keyword>
<accession>A0A7X1F7N5</accession>
<feature type="domain" description="Low-salt glycan biosynthesis hexosyltransferase Agl6 C-terminal transmembrane region" evidence="3">
    <location>
        <begin position="305"/>
        <end position="393"/>
    </location>
</feature>
<dbReference type="Proteomes" id="UP000520156">
    <property type="component" value="Unassembled WGS sequence"/>
</dbReference>
<dbReference type="InterPro" id="IPR001173">
    <property type="entry name" value="Glyco_trans_2-like"/>
</dbReference>
<dbReference type="GO" id="GO:0016740">
    <property type="term" value="F:transferase activity"/>
    <property type="evidence" value="ECO:0007669"/>
    <property type="project" value="UniProtKB-KW"/>
</dbReference>
<evidence type="ECO:0000256" key="1">
    <source>
        <dbReference type="SAM" id="Phobius"/>
    </source>
</evidence>
<dbReference type="InterPro" id="IPR029044">
    <property type="entry name" value="Nucleotide-diphossugar_trans"/>
</dbReference>
<name>A0A7X1F7N5_9SPHN</name>
<keyword evidence="5" id="KW-1185">Reference proteome</keyword>
<dbReference type="PANTHER" id="PTHR48090:SF7">
    <property type="entry name" value="RFBJ PROTEIN"/>
    <property type="match status" value="1"/>
</dbReference>
<evidence type="ECO:0000313" key="5">
    <source>
        <dbReference type="Proteomes" id="UP000520156"/>
    </source>
</evidence>
<comment type="caution">
    <text evidence="4">The sequence shown here is derived from an EMBL/GenBank/DDBJ whole genome shotgun (WGS) entry which is preliminary data.</text>
</comment>
<gene>
    <name evidence="4" type="ORF">H7F49_09135</name>
</gene>
<proteinExistence type="predicted"/>
<dbReference type="SUPFAM" id="SSF53448">
    <property type="entry name" value="Nucleotide-diphospho-sugar transferases"/>
    <property type="match status" value="1"/>
</dbReference>
<dbReference type="CDD" id="cd04179">
    <property type="entry name" value="DPM_DPG-synthase_like"/>
    <property type="match status" value="1"/>
</dbReference>